<dbReference type="InterPro" id="IPR013668">
    <property type="entry name" value="RNase_R_HTH_12"/>
</dbReference>
<organism evidence="2 3">
    <name type="scientific">Klebsiella pneumoniae subsp. ozaenae</name>
    <dbReference type="NCBI Taxonomy" id="574"/>
    <lineage>
        <taxon>Bacteria</taxon>
        <taxon>Pseudomonadati</taxon>
        <taxon>Pseudomonadota</taxon>
        <taxon>Gammaproteobacteria</taxon>
        <taxon>Enterobacterales</taxon>
        <taxon>Enterobacteriaceae</taxon>
        <taxon>Klebsiella/Raoultella group</taxon>
        <taxon>Klebsiella</taxon>
        <taxon>Klebsiella pneumoniae complex</taxon>
    </lineage>
</organism>
<dbReference type="AlphaFoldDB" id="A0A378AZ86"/>
<evidence type="ECO:0000313" key="3">
    <source>
        <dbReference type="Proteomes" id="UP000255382"/>
    </source>
</evidence>
<evidence type="ECO:0000313" key="2">
    <source>
        <dbReference type="EMBL" id="STV25698.1"/>
    </source>
</evidence>
<keyword evidence="3" id="KW-1185">Reference proteome</keyword>
<protein>
    <submittedName>
        <fullName evidence="2">3'-to-5' exoribonuclease RNase R</fullName>
        <ecNumber evidence="2">3.1.13.1</ecNumber>
    </submittedName>
</protein>
<feature type="domain" description="Ribonuclease R winged-helix" evidence="1">
    <location>
        <begin position="23"/>
        <end position="85"/>
    </location>
</feature>
<keyword evidence="2" id="KW-0378">Hydrolase</keyword>
<sequence>MSQDPFQEREAEKYANPIPSREFILEHLTKREKPASRDELAIELNIEGEEQTEALRRRLRAMERDGQLVFTRRQCYALPERLDLLKGTVIGHRDGYGFLRV</sequence>
<reference evidence="2 3" key="1">
    <citation type="submission" date="2018-06" db="EMBL/GenBank/DDBJ databases">
        <authorList>
            <consortium name="Pathogen Informatics"/>
            <person name="Doyle S."/>
        </authorList>
    </citation>
    <scope>NUCLEOTIDE SEQUENCE [LARGE SCALE GENOMIC DNA]</scope>
    <source>
        <strain evidence="2 3">NCTC5050</strain>
    </source>
</reference>
<dbReference type="EMBL" id="UGLZ01000005">
    <property type="protein sequence ID" value="STV25698.1"/>
    <property type="molecule type" value="Genomic_DNA"/>
</dbReference>
<dbReference type="GO" id="GO:0008859">
    <property type="term" value="F:exoribonuclease II activity"/>
    <property type="evidence" value="ECO:0007669"/>
    <property type="project" value="UniProtKB-EC"/>
</dbReference>
<dbReference type="EC" id="3.1.13.1" evidence="2"/>
<accession>A0A378AZ86</accession>
<dbReference type="Pfam" id="PF08461">
    <property type="entry name" value="WHD_RNase_R"/>
    <property type="match status" value="1"/>
</dbReference>
<evidence type="ECO:0000259" key="1">
    <source>
        <dbReference type="Pfam" id="PF08461"/>
    </source>
</evidence>
<gene>
    <name evidence="2" type="primary">rnr_1</name>
    <name evidence="2" type="ORF">NCTC5050_03721</name>
</gene>
<name>A0A378AZ86_KLEPO</name>
<proteinExistence type="predicted"/>
<dbReference type="Proteomes" id="UP000255382">
    <property type="component" value="Unassembled WGS sequence"/>
</dbReference>